<name>A0A2T7C875_9POAL</name>
<dbReference type="SUPFAM" id="SSF54928">
    <property type="entry name" value="RNA-binding domain, RBD"/>
    <property type="match status" value="2"/>
</dbReference>
<feature type="compositionally biased region" description="Low complexity" evidence="3">
    <location>
        <begin position="23"/>
        <end position="43"/>
    </location>
</feature>
<accession>A0A2T7C875</accession>
<sequence>MTTSATADATSPVRTVTEGETPAAADVGAAVEEGEEMNVGAAAADEEHGQVELEEDPDEQVEDEEEVEGDAGEVEGGDVMGAALIEPLVALKPGEEDEPEELDEESEEATPSEEEPEELEEGKEEYDDVEEKGLVCRSAANDTNEVSKQEHGKCGNTNKDKVADEFSKVSDSCGSKSNDAQNSELAGGLEIFVDQLPKDCVEEDIAMVFSQCGDVKSVRIIKNSSSEKIKDIAFVCYASIEAAKKALVEFKEGIEVKGEKVRVSACQDNNALYLGNICKGWTKDQVLTTLKSIGIQDCEISFPTSKRGSRGFAFLKFASHYYARAAFRRLIKPDAIFGTDRSPKVSFYQPPIKPSENLTEAKKVYLEHVPLSWDEDKIKECCQQYGKILKVDLLQISKNMDIETFSFVEFSSSKSALACVEGINNVNIVDGGFKLSACLARPKSGLKVNSGAASEGATTSKKEKAHTGKVVVFKDSPHKLSKGNKKKLTCLPKEVLVKTNSPSKLPNDYDVNLTSQDAALQISNPSKGKRKVGNYKNASVNQKPSKKQENNRNVDGSQGTSQRAVLKTSNSSRRKRKPGKNKNIYRNERPLKRAHNNSNMDGSSRSKAYASDLEPHAGFIPPASRVHSTHAYDRQRNGEYGIQPIDRHPYARASRAAYCGHTSHADYEAGYTYVYPPPPSASYYLGNGSYIPRRDY</sequence>
<dbReference type="Gene3D" id="3.30.70.330">
    <property type="match status" value="3"/>
</dbReference>
<dbReference type="OrthoDB" id="3800936at2759"/>
<feature type="domain" description="RRM" evidence="4">
    <location>
        <begin position="362"/>
        <end position="442"/>
    </location>
</feature>
<dbReference type="STRING" id="1504633.A0A2T7C875"/>
<dbReference type="InterPro" id="IPR035979">
    <property type="entry name" value="RBD_domain_sf"/>
</dbReference>
<dbReference type="AlphaFoldDB" id="A0A2T7C875"/>
<dbReference type="InterPro" id="IPR012677">
    <property type="entry name" value="Nucleotide-bd_a/b_plait_sf"/>
</dbReference>
<organism evidence="5 6">
    <name type="scientific">Panicum hallii var. hallii</name>
    <dbReference type="NCBI Taxonomy" id="1504633"/>
    <lineage>
        <taxon>Eukaryota</taxon>
        <taxon>Viridiplantae</taxon>
        <taxon>Streptophyta</taxon>
        <taxon>Embryophyta</taxon>
        <taxon>Tracheophyta</taxon>
        <taxon>Spermatophyta</taxon>
        <taxon>Magnoliopsida</taxon>
        <taxon>Liliopsida</taxon>
        <taxon>Poales</taxon>
        <taxon>Poaceae</taxon>
        <taxon>PACMAD clade</taxon>
        <taxon>Panicoideae</taxon>
        <taxon>Panicodae</taxon>
        <taxon>Paniceae</taxon>
        <taxon>Panicinae</taxon>
        <taxon>Panicum</taxon>
        <taxon>Panicum sect. Panicum</taxon>
    </lineage>
</organism>
<dbReference type="GO" id="GO:0003723">
    <property type="term" value="F:RNA binding"/>
    <property type="evidence" value="ECO:0007669"/>
    <property type="project" value="UniProtKB-UniRule"/>
</dbReference>
<dbReference type="PROSITE" id="PS50102">
    <property type="entry name" value="RRM"/>
    <property type="match status" value="2"/>
</dbReference>
<feature type="region of interest" description="Disordered" evidence="3">
    <location>
        <begin position="1"/>
        <end position="160"/>
    </location>
</feature>
<feature type="region of interest" description="Disordered" evidence="3">
    <location>
        <begin position="446"/>
        <end position="465"/>
    </location>
</feature>
<feature type="compositionally biased region" description="Polar residues" evidence="3">
    <location>
        <begin position="596"/>
        <end position="606"/>
    </location>
</feature>
<feature type="region of interest" description="Disordered" evidence="3">
    <location>
        <begin position="520"/>
        <end position="607"/>
    </location>
</feature>
<feature type="compositionally biased region" description="Acidic residues" evidence="3">
    <location>
        <begin position="52"/>
        <end position="76"/>
    </location>
</feature>
<feature type="compositionally biased region" description="Polar residues" evidence="3">
    <location>
        <begin position="553"/>
        <end position="571"/>
    </location>
</feature>
<dbReference type="EMBL" id="CM009757">
    <property type="protein sequence ID" value="PUZ39541.1"/>
    <property type="molecule type" value="Genomic_DNA"/>
</dbReference>
<evidence type="ECO:0000256" key="2">
    <source>
        <dbReference type="PROSITE-ProRule" id="PRU00176"/>
    </source>
</evidence>
<keyword evidence="1 2" id="KW-0694">RNA-binding</keyword>
<evidence type="ECO:0000259" key="4">
    <source>
        <dbReference type="PROSITE" id="PS50102"/>
    </source>
</evidence>
<dbReference type="Proteomes" id="UP000244336">
    <property type="component" value="Chromosome 9"/>
</dbReference>
<protein>
    <recommendedName>
        <fullName evidence="4">RRM domain-containing protein</fullName>
    </recommendedName>
</protein>
<feature type="compositionally biased region" description="Basic and acidic residues" evidence="3">
    <location>
        <begin position="145"/>
        <end position="160"/>
    </location>
</feature>
<evidence type="ECO:0000256" key="3">
    <source>
        <dbReference type="SAM" id="MobiDB-lite"/>
    </source>
</evidence>
<evidence type="ECO:0000313" key="5">
    <source>
        <dbReference type="EMBL" id="PUZ39541.1"/>
    </source>
</evidence>
<proteinExistence type="predicted"/>
<gene>
    <name evidence="5" type="ORF">GQ55_9G325300</name>
</gene>
<dbReference type="Pfam" id="PF00076">
    <property type="entry name" value="RRM_1"/>
    <property type="match status" value="3"/>
</dbReference>
<keyword evidence="6" id="KW-1185">Reference proteome</keyword>
<reference evidence="5 6" key="1">
    <citation type="submission" date="2018-04" db="EMBL/GenBank/DDBJ databases">
        <title>WGS assembly of Panicum hallii var. hallii HAL2.</title>
        <authorList>
            <person name="Lovell J."/>
            <person name="Jenkins J."/>
            <person name="Lowry D."/>
            <person name="Mamidi S."/>
            <person name="Sreedasyam A."/>
            <person name="Weng X."/>
            <person name="Barry K."/>
            <person name="Bonette J."/>
            <person name="Campitelli B."/>
            <person name="Daum C."/>
            <person name="Gordon S."/>
            <person name="Gould B."/>
            <person name="Lipzen A."/>
            <person name="MacQueen A."/>
            <person name="Palacio-Mejia J."/>
            <person name="Plott C."/>
            <person name="Shakirov E."/>
            <person name="Shu S."/>
            <person name="Yoshinaga Y."/>
            <person name="Zane M."/>
            <person name="Rokhsar D."/>
            <person name="Grimwood J."/>
            <person name="Schmutz J."/>
            <person name="Juenger T."/>
        </authorList>
    </citation>
    <scope>NUCLEOTIDE SEQUENCE [LARGE SCALE GENOMIC DNA]</scope>
    <source>
        <strain evidence="6">cv. HAL2</strain>
    </source>
</reference>
<dbReference type="PANTHER" id="PTHR21245">
    <property type="entry name" value="HETEROGENEOUS NUCLEAR RIBONUCLEOPROTEIN"/>
    <property type="match status" value="1"/>
</dbReference>
<dbReference type="CDD" id="cd00590">
    <property type="entry name" value="RRM_SF"/>
    <property type="match status" value="2"/>
</dbReference>
<dbReference type="Gramene" id="PUZ39541">
    <property type="protein sequence ID" value="PUZ39541"/>
    <property type="gene ID" value="GQ55_9G325300"/>
</dbReference>
<evidence type="ECO:0000256" key="1">
    <source>
        <dbReference type="ARBA" id="ARBA00022884"/>
    </source>
</evidence>
<feature type="domain" description="RRM" evidence="4">
    <location>
        <begin position="189"/>
        <end position="268"/>
    </location>
</feature>
<feature type="compositionally biased region" description="Polar residues" evidence="3">
    <location>
        <begin position="1"/>
        <end position="14"/>
    </location>
</feature>
<dbReference type="SMART" id="SM00360">
    <property type="entry name" value="RRM"/>
    <property type="match status" value="3"/>
</dbReference>
<dbReference type="InterPro" id="IPR000504">
    <property type="entry name" value="RRM_dom"/>
</dbReference>
<feature type="compositionally biased region" description="Acidic residues" evidence="3">
    <location>
        <begin position="95"/>
        <end position="130"/>
    </location>
</feature>
<evidence type="ECO:0000313" key="6">
    <source>
        <dbReference type="Proteomes" id="UP000244336"/>
    </source>
</evidence>